<accession>A0A2W7IAH2</accession>
<reference evidence="3 4" key="1">
    <citation type="submission" date="2018-06" db="EMBL/GenBank/DDBJ databases">
        <title>Genomic Encyclopedia of Archaeal and Bacterial Type Strains, Phase II (KMG-II): from individual species to whole genera.</title>
        <authorList>
            <person name="Goeker M."/>
        </authorList>
    </citation>
    <scope>NUCLEOTIDE SEQUENCE [LARGE SCALE GENOMIC DNA]</scope>
    <source>
        <strain evidence="3 4">DSM 15361</strain>
    </source>
</reference>
<feature type="coiled-coil region" evidence="1">
    <location>
        <begin position="32"/>
        <end position="146"/>
    </location>
</feature>
<comment type="caution">
    <text evidence="3">The sequence shown here is derived from an EMBL/GenBank/DDBJ whole genome shotgun (WGS) entry which is preliminary data.</text>
</comment>
<sequence>MSEKKDNRVLKILVGILALFLIISIVYTFNFYQENQESIEVISQEKKKLKNELDTLQKKYEAIVIDNSSLKEDLSREKKRISMLLSSLDSSKMTNDQLQRYKIEAELLRRQRQKLLKVVDSFSQKNQELQEAIDSTSNMLQLNQQKSDSLIFQNQELENQVQKAAVLQLSDLKAEGVYIKNNDEINVTSKASKTEQIRICFNLLENALAKSGKRDIYVQVINPKNNLLGSKKLISFGDKNLNYSALSTINYQNQKTEMCILFAISAQKRVEGRYVINVFDGENRMATDTFILK</sequence>
<evidence type="ECO:0000313" key="4">
    <source>
        <dbReference type="Proteomes" id="UP000249542"/>
    </source>
</evidence>
<evidence type="ECO:0000256" key="2">
    <source>
        <dbReference type="SAM" id="Phobius"/>
    </source>
</evidence>
<dbReference type="RefSeq" id="WP_111539590.1">
    <property type="nucleotide sequence ID" value="NZ_QKYV01000001.1"/>
</dbReference>
<dbReference type="Proteomes" id="UP000249542">
    <property type="component" value="Unassembled WGS sequence"/>
</dbReference>
<dbReference type="EMBL" id="QKYV01000001">
    <property type="protein sequence ID" value="PZW43906.1"/>
    <property type="molecule type" value="Genomic_DNA"/>
</dbReference>
<evidence type="ECO:0000256" key="1">
    <source>
        <dbReference type="SAM" id="Coils"/>
    </source>
</evidence>
<keyword evidence="2" id="KW-1133">Transmembrane helix</keyword>
<organism evidence="3 4">
    <name type="scientific">Mesonia algae</name>
    <dbReference type="NCBI Taxonomy" id="213248"/>
    <lineage>
        <taxon>Bacteria</taxon>
        <taxon>Pseudomonadati</taxon>
        <taxon>Bacteroidota</taxon>
        <taxon>Flavobacteriia</taxon>
        <taxon>Flavobacteriales</taxon>
        <taxon>Flavobacteriaceae</taxon>
        <taxon>Mesonia</taxon>
    </lineage>
</organism>
<keyword evidence="2" id="KW-0472">Membrane</keyword>
<dbReference type="AlphaFoldDB" id="A0A2W7IAH2"/>
<evidence type="ECO:0000313" key="3">
    <source>
        <dbReference type="EMBL" id="PZW43906.1"/>
    </source>
</evidence>
<keyword evidence="1" id="KW-0175">Coiled coil</keyword>
<proteinExistence type="predicted"/>
<feature type="transmembrane region" description="Helical" evidence="2">
    <location>
        <begin position="12"/>
        <end position="32"/>
    </location>
</feature>
<gene>
    <name evidence="3" type="ORF">LX95_00234</name>
</gene>
<keyword evidence="4" id="KW-1185">Reference proteome</keyword>
<name>A0A2W7IAH2_9FLAO</name>
<keyword evidence="2" id="KW-0812">Transmembrane</keyword>
<protein>
    <recommendedName>
        <fullName evidence="5">Cell division protein ZapB</fullName>
    </recommendedName>
</protein>
<evidence type="ECO:0008006" key="5">
    <source>
        <dbReference type="Google" id="ProtNLM"/>
    </source>
</evidence>